<evidence type="ECO:0000313" key="3">
    <source>
        <dbReference type="Proteomes" id="UP000283587"/>
    </source>
</evidence>
<dbReference type="PANTHER" id="PTHR37809:SF1">
    <property type="entry name" value="RIBOSOMAL PROTEIN S12 METHYLTHIOTRANSFERASE ACCESSORY FACTOR YCAO"/>
    <property type="match status" value="1"/>
</dbReference>
<dbReference type="Proteomes" id="UP000283587">
    <property type="component" value="Unassembled WGS sequence"/>
</dbReference>
<dbReference type="AlphaFoldDB" id="A0A419A7K2"/>
<dbReference type="PANTHER" id="PTHR37809">
    <property type="entry name" value="RIBOSOMAL PROTEIN S12 METHYLTHIOTRANSFERASE ACCESSORY FACTOR YCAO"/>
    <property type="match status" value="1"/>
</dbReference>
<gene>
    <name evidence="2" type="ORF">D3P05_09535</name>
</gene>
<dbReference type="InterPro" id="IPR027624">
    <property type="entry name" value="TOMM_cyclo_SagD"/>
</dbReference>
<dbReference type="InterPro" id="IPR003776">
    <property type="entry name" value="YcaO-like_dom"/>
</dbReference>
<dbReference type="NCBIfam" id="TIGR00702">
    <property type="entry name" value="YcaO-type kinase domain"/>
    <property type="match status" value="1"/>
</dbReference>
<evidence type="ECO:0000259" key="1">
    <source>
        <dbReference type="PROSITE" id="PS51664"/>
    </source>
</evidence>
<protein>
    <recommendedName>
        <fullName evidence="1">YcaO domain-containing protein</fullName>
    </recommendedName>
</protein>
<dbReference type="RefSeq" id="WP_119897939.1">
    <property type="nucleotide sequence ID" value="NZ_QNRC01000006.1"/>
</dbReference>
<dbReference type="OrthoDB" id="109999at2"/>
<dbReference type="Gene3D" id="3.30.1330.230">
    <property type="match status" value="1"/>
</dbReference>
<accession>A0A419A7K2</accession>
<proteinExistence type="predicted"/>
<keyword evidence="3" id="KW-1185">Reference proteome</keyword>
<sequence length="436" mass="46490">MSAQAEAARLTAALVSRRCGLLRELAPQGRGPEEPCPPHLWTATLAHYDFRPAPLSERLNAGKGRSEAEAQLSALGEAIERYSAYHWDPARIRVGPAAPGAITPADCVLHSDAQYAGGLPYPRWTPQTATSWITGVELPSGRPVELPAALVYLVSPTPAPADHVTAITSNGLAAGADLERAILGGLYELIERDALMITWLNRLPATLIQPPETGCMAAAIIRHYRRFGVQVRLLSLATDQAPLVVMAVADNPEPGHGARVIGMGCDLDPAGAIDKAVFELCQSRPSLASRLAKDDPAGRLKTHADVRELDDHPLFHALPRNLAEFDFLFAGERQARLEDLPRPDPAATPADALARVVAAATASGARVAYAEITAPDIAPLGPRVVRCFATGLQPIHFGAGEGRFGGRRLFDAPVRWGLRDAPLAEAELNPCPHPLA</sequence>
<dbReference type="EMBL" id="QZEW01000033">
    <property type="protein sequence ID" value="RJL16507.1"/>
    <property type="molecule type" value="Genomic_DNA"/>
</dbReference>
<comment type="caution">
    <text evidence="2">The sequence shown here is derived from an EMBL/GenBank/DDBJ whole genome shotgun (WGS) entry which is preliminary data.</text>
</comment>
<feature type="domain" description="YcaO" evidence="1">
    <location>
        <begin position="62"/>
        <end position="436"/>
    </location>
</feature>
<dbReference type="PROSITE" id="PS51664">
    <property type="entry name" value="YCAO"/>
    <property type="match status" value="1"/>
</dbReference>
<reference evidence="3" key="1">
    <citation type="submission" date="2018-09" db="EMBL/GenBank/DDBJ databases">
        <title>Paracoccus onubensis nov. sp. a moderate halophilic bacterium isolated from Gruta de las Maravillas (Aracena, Spain).</title>
        <authorList>
            <person name="Jurado V."/>
            <person name="Gutierrez-Patricio S."/>
            <person name="Gonzalez-Pimentel J.L."/>
            <person name="Miller A.Z."/>
            <person name="Laiz L."/>
            <person name="Saiz-Jimenez C."/>
        </authorList>
    </citation>
    <scope>NUCLEOTIDE SEQUENCE [LARGE SCALE GENOMIC DNA]</scope>
    <source>
        <strain evidence="3">DSM 26381</strain>
    </source>
</reference>
<organism evidence="2 3">
    <name type="scientific">Paracoccus siganidrum</name>
    <dbReference type="NCBI Taxonomy" id="1276757"/>
    <lineage>
        <taxon>Bacteria</taxon>
        <taxon>Pseudomonadati</taxon>
        <taxon>Pseudomonadota</taxon>
        <taxon>Alphaproteobacteria</taxon>
        <taxon>Rhodobacterales</taxon>
        <taxon>Paracoccaceae</taxon>
        <taxon>Paracoccus</taxon>
    </lineage>
</organism>
<evidence type="ECO:0000313" key="2">
    <source>
        <dbReference type="EMBL" id="RJL16507.1"/>
    </source>
</evidence>
<dbReference type="Gene3D" id="3.30.40.250">
    <property type="match status" value="1"/>
</dbReference>
<dbReference type="Pfam" id="PF02624">
    <property type="entry name" value="YcaO"/>
    <property type="match status" value="1"/>
</dbReference>
<dbReference type="Gene3D" id="3.30.160.660">
    <property type="match status" value="1"/>
</dbReference>
<dbReference type="NCBIfam" id="TIGR03604">
    <property type="entry name" value="TOMM_cyclo_SagD"/>
    <property type="match status" value="1"/>
</dbReference>
<name>A0A419A7K2_9RHOB</name>